<dbReference type="AlphaFoldDB" id="A0A7Z2GNV7"/>
<dbReference type="InterPro" id="IPR000073">
    <property type="entry name" value="AB_hydrolase_1"/>
</dbReference>
<dbReference type="InterPro" id="IPR029058">
    <property type="entry name" value="AB_hydrolase_fold"/>
</dbReference>
<accession>A0A7Z2GNV7</accession>
<reference evidence="4 5" key="1">
    <citation type="submission" date="2019-12" db="EMBL/GenBank/DDBJ databases">
        <title>Paraburkholderia acidiphila 7Q-K02 sp. nov and Paraburkholderia acidisoli DHF22 sp. nov., two strains isolated from forest soil.</title>
        <authorList>
            <person name="Gao Z."/>
            <person name="Qiu L."/>
        </authorList>
    </citation>
    <scope>NUCLEOTIDE SEQUENCE [LARGE SCALE GENOMIC DNA]</scope>
    <source>
        <strain evidence="4 5">DHF22</strain>
    </source>
</reference>
<dbReference type="EMBL" id="CP046915">
    <property type="protein sequence ID" value="QGZ65251.1"/>
    <property type="molecule type" value="Genomic_DNA"/>
</dbReference>
<dbReference type="Pfam" id="PF12680">
    <property type="entry name" value="SnoaL_2"/>
    <property type="match status" value="1"/>
</dbReference>
<dbReference type="KEGG" id="pacs:FAZ98_26120"/>
<feature type="domain" description="SnoaL-like" evidence="2">
    <location>
        <begin position="271"/>
        <end position="361"/>
    </location>
</feature>
<sequence length="383" mass="40706">MDIQTRQTRIHVRVQGEGELALVFLHYWGGSSRTWDAVTGALSDTCRTVALDQRGWGESEAPAQGYAIADLADDAQDVIEALKLTRYVIVGHSMGGKVAQLLAARQPAGLAGVVLVAPSPPSPMAFPLEQREAMAAAYATRASVEAVLDHVLTARPLTPAQREQVIADSLCGAAPAKAAWPMAAMLEDITREVASIRVPVLVVAGEADQVDRLDTLQRELLPRIAGARLQVLPGTGHLSPLEAPAEVAAAVRAFVAGLDAPRSPEQVPVAFDAAFNAGDLDRLIGVFSEHATMRMADGTTVAHGREALRAAFARLLETKPQIRNDVRLTLVSDDLALVLLDWTTTATAPDGQPLTQRGTATQVMTRDAAGIWTLRISNPPGVQ</sequence>
<feature type="domain" description="AB hydrolase-1" evidence="3">
    <location>
        <begin position="22"/>
        <end position="250"/>
    </location>
</feature>
<proteinExistence type="predicted"/>
<dbReference type="Gene3D" id="3.10.450.50">
    <property type="match status" value="1"/>
</dbReference>
<evidence type="ECO:0000313" key="5">
    <source>
        <dbReference type="Proteomes" id="UP000433577"/>
    </source>
</evidence>
<dbReference type="GO" id="GO:0016787">
    <property type="term" value="F:hydrolase activity"/>
    <property type="evidence" value="ECO:0007669"/>
    <property type="project" value="UniProtKB-KW"/>
</dbReference>
<dbReference type="InterPro" id="IPR050266">
    <property type="entry name" value="AB_hydrolase_sf"/>
</dbReference>
<dbReference type="InterPro" id="IPR032710">
    <property type="entry name" value="NTF2-like_dom_sf"/>
</dbReference>
<keyword evidence="5" id="KW-1185">Reference proteome</keyword>
<dbReference type="PRINTS" id="PR00111">
    <property type="entry name" value="ABHYDROLASE"/>
</dbReference>
<evidence type="ECO:0000256" key="1">
    <source>
        <dbReference type="ARBA" id="ARBA00022801"/>
    </source>
</evidence>
<keyword evidence="1 4" id="KW-0378">Hydrolase</keyword>
<evidence type="ECO:0000259" key="3">
    <source>
        <dbReference type="Pfam" id="PF12697"/>
    </source>
</evidence>
<dbReference type="Pfam" id="PF12697">
    <property type="entry name" value="Abhydrolase_6"/>
    <property type="match status" value="1"/>
</dbReference>
<dbReference type="OrthoDB" id="9780765at2"/>
<dbReference type="GO" id="GO:0016020">
    <property type="term" value="C:membrane"/>
    <property type="evidence" value="ECO:0007669"/>
    <property type="project" value="TreeGrafter"/>
</dbReference>
<name>A0A7Z2GNV7_9BURK</name>
<dbReference type="PANTHER" id="PTHR43798">
    <property type="entry name" value="MONOACYLGLYCEROL LIPASE"/>
    <property type="match status" value="1"/>
</dbReference>
<dbReference type="PANTHER" id="PTHR43798:SF31">
    <property type="entry name" value="AB HYDROLASE SUPERFAMILY PROTEIN YCLE"/>
    <property type="match status" value="1"/>
</dbReference>
<dbReference type="Gene3D" id="3.40.50.1820">
    <property type="entry name" value="alpha/beta hydrolase"/>
    <property type="match status" value="1"/>
</dbReference>
<dbReference type="NCBIfam" id="TIGR02246">
    <property type="entry name" value="SgcJ/EcaC family oxidoreductase"/>
    <property type="match status" value="1"/>
</dbReference>
<evidence type="ECO:0000313" key="4">
    <source>
        <dbReference type="EMBL" id="QGZ65251.1"/>
    </source>
</evidence>
<gene>
    <name evidence="4" type="ORF">FAZ98_26120</name>
</gene>
<dbReference type="InterPro" id="IPR037401">
    <property type="entry name" value="SnoaL-like"/>
</dbReference>
<protein>
    <submittedName>
        <fullName evidence="4">Alpha/beta fold hydrolase</fullName>
    </submittedName>
</protein>
<dbReference type="SUPFAM" id="SSF53474">
    <property type="entry name" value="alpha/beta-Hydrolases"/>
    <property type="match status" value="1"/>
</dbReference>
<evidence type="ECO:0000259" key="2">
    <source>
        <dbReference type="Pfam" id="PF12680"/>
    </source>
</evidence>
<dbReference type="SUPFAM" id="SSF54427">
    <property type="entry name" value="NTF2-like"/>
    <property type="match status" value="1"/>
</dbReference>
<dbReference type="InterPro" id="IPR011944">
    <property type="entry name" value="Steroid_delta5-4_isomerase"/>
</dbReference>
<dbReference type="Proteomes" id="UP000433577">
    <property type="component" value="Chromosome 3"/>
</dbReference>
<organism evidence="4 5">
    <name type="scientific">Paraburkholderia acidisoli</name>
    <dbReference type="NCBI Taxonomy" id="2571748"/>
    <lineage>
        <taxon>Bacteria</taxon>
        <taxon>Pseudomonadati</taxon>
        <taxon>Pseudomonadota</taxon>
        <taxon>Betaproteobacteria</taxon>
        <taxon>Burkholderiales</taxon>
        <taxon>Burkholderiaceae</taxon>
        <taxon>Paraburkholderia</taxon>
    </lineage>
</organism>
<dbReference type="RefSeq" id="WP_158955497.1">
    <property type="nucleotide sequence ID" value="NZ_CP046915.1"/>
</dbReference>